<name>A0A9P5MX45_9AGAM</name>
<keyword evidence="4 13" id="KW-0378">Hydrolase</keyword>
<dbReference type="SMART" id="SM00490">
    <property type="entry name" value="HELICc"/>
    <property type="match status" value="1"/>
</dbReference>
<evidence type="ECO:0000256" key="7">
    <source>
        <dbReference type="ARBA" id="ARBA00023242"/>
    </source>
</evidence>
<keyword evidence="14" id="KW-1185">Reference proteome</keyword>
<keyword evidence="3" id="KW-0547">Nucleotide-binding</keyword>
<evidence type="ECO:0000256" key="6">
    <source>
        <dbReference type="ARBA" id="ARBA00022840"/>
    </source>
</evidence>
<dbReference type="OrthoDB" id="164902at2759"/>
<feature type="compositionally biased region" description="Low complexity" evidence="10">
    <location>
        <begin position="901"/>
        <end position="915"/>
    </location>
</feature>
<feature type="region of interest" description="Disordered" evidence="10">
    <location>
        <begin position="126"/>
        <end position="219"/>
    </location>
</feature>
<accession>A0A9P5MX45</accession>
<dbReference type="PANTHER" id="PTHR14025">
    <property type="entry name" value="FANCONI ANEMIA GROUP M FANCM FAMILY MEMBER"/>
    <property type="match status" value="1"/>
</dbReference>
<organism evidence="13 14">
    <name type="scientific">Russula ochroleuca</name>
    <dbReference type="NCBI Taxonomy" id="152965"/>
    <lineage>
        <taxon>Eukaryota</taxon>
        <taxon>Fungi</taxon>
        <taxon>Dikarya</taxon>
        <taxon>Basidiomycota</taxon>
        <taxon>Agaricomycotina</taxon>
        <taxon>Agaricomycetes</taxon>
        <taxon>Russulales</taxon>
        <taxon>Russulaceae</taxon>
        <taxon>Russula</taxon>
    </lineage>
</organism>
<evidence type="ECO:0000256" key="2">
    <source>
        <dbReference type="ARBA" id="ARBA00009889"/>
    </source>
</evidence>
<feature type="region of interest" description="Disordered" evidence="10">
    <location>
        <begin position="1097"/>
        <end position="1302"/>
    </location>
</feature>
<dbReference type="InterPro" id="IPR027417">
    <property type="entry name" value="P-loop_NTPase"/>
</dbReference>
<feature type="compositionally biased region" description="Basic and acidic residues" evidence="10">
    <location>
        <begin position="822"/>
        <end position="834"/>
    </location>
</feature>
<evidence type="ECO:0000256" key="3">
    <source>
        <dbReference type="ARBA" id="ARBA00022741"/>
    </source>
</evidence>
<evidence type="ECO:0000259" key="12">
    <source>
        <dbReference type="PROSITE" id="PS51194"/>
    </source>
</evidence>
<comment type="catalytic activity">
    <reaction evidence="8 9">
        <text>ATP + H2O = ADP + phosphate + H(+)</text>
        <dbReference type="Rhea" id="RHEA:13065"/>
        <dbReference type="ChEBI" id="CHEBI:15377"/>
        <dbReference type="ChEBI" id="CHEBI:15378"/>
        <dbReference type="ChEBI" id="CHEBI:30616"/>
        <dbReference type="ChEBI" id="CHEBI:43474"/>
        <dbReference type="ChEBI" id="CHEBI:456216"/>
        <dbReference type="EC" id="3.6.4.12"/>
    </reaction>
</comment>
<dbReference type="PANTHER" id="PTHR14025:SF20">
    <property type="entry name" value="FANCONI ANEMIA GROUP M PROTEIN"/>
    <property type="match status" value="1"/>
</dbReference>
<feature type="region of interest" description="Disordered" evidence="10">
    <location>
        <begin position="1344"/>
        <end position="1383"/>
    </location>
</feature>
<reference evidence="13" key="1">
    <citation type="submission" date="2019-10" db="EMBL/GenBank/DDBJ databases">
        <authorList>
            <consortium name="DOE Joint Genome Institute"/>
            <person name="Kuo A."/>
            <person name="Miyauchi S."/>
            <person name="Kiss E."/>
            <person name="Drula E."/>
            <person name="Kohler A."/>
            <person name="Sanchez-Garcia M."/>
            <person name="Andreopoulos B."/>
            <person name="Barry K.W."/>
            <person name="Bonito G."/>
            <person name="Buee M."/>
            <person name="Carver A."/>
            <person name="Chen C."/>
            <person name="Cichocki N."/>
            <person name="Clum A."/>
            <person name="Culley D."/>
            <person name="Crous P.W."/>
            <person name="Fauchery L."/>
            <person name="Girlanda M."/>
            <person name="Hayes R."/>
            <person name="Keri Z."/>
            <person name="LaButti K."/>
            <person name="Lipzen A."/>
            <person name="Lombard V."/>
            <person name="Magnuson J."/>
            <person name="Maillard F."/>
            <person name="Morin E."/>
            <person name="Murat C."/>
            <person name="Nolan M."/>
            <person name="Ohm R."/>
            <person name="Pangilinan J."/>
            <person name="Pereira M."/>
            <person name="Perotto S."/>
            <person name="Peter M."/>
            <person name="Riley R."/>
            <person name="Sitrit Y."/>
            <person name="Stielow B."/>
            <person name="Szollosi G."/>
            <person name="Zifcakova L."/>
            <person name="Stursova M."/>
            <person name="Spatafora J.W."/>
            <person name="Tedersoo L."/>
            <person name="Vaario L.-M."/>
            <person name="Yamada A."/>
            <person name="Yan M."/>
            <person name="Wang P."/>
            <person name="Xu J."/>
            <person name="Bruns T."/>
            <person name="Baldrian P."/>
            <person name="Vilgalys R."/>
            <person name="Henrissat B."/>
            <person name="Grigoriev I.V."/>
            <person name="Hibbett D."/>
            <person name="Nagy L.G."/>
            <person name="Martin F.M."/>
        </authorList>
    </citation>
    <scope>NUCLEOTIDE SEQUENCE</scope>
    <source>
        <strain evidence="13">Prilba</strain>
    </source>
</reference>
<comment type="subunit">
    <text evidence="9">Interacts with the MHF histone-fold complex to form the FANCM-MHF complex.</text>
</comment>
<dbReference type="Pfam" id="PF04851">
    <property type="entry name" value="ResIII"/>
    <property type="match status" value="1"/>
</dbReference>
<feature type="compositionally biased region" description="Basic and acidic residues" evidence="10">
    <location>
        <begin position="960"/>
        <end position="972"/>
    </location>
</feature>
<evidence type="ECO:0000256" key="10">
    <source>
        <dbReference type="SAM" id="MobiDB-lite"/>
    </source>
</evidence>
<keyword evidence="5" id="KW-0347">Helicase</keyword>
<dbReference type="GO" id="GO:0016787">
    <property type="term" value="F:hydrolase activity"/>
    <property type="evidence" value="ECO:0007669"/>
    <property type="project" value="UniProtKB-KW"/>
</dbReference>
<dbReference type="CDD" id="cd12091">
    <property type="entry name" value="FANCM_ID"/>
    <property type="match status" value="1"/>
</dbReference>
<feature type="domain" description="Helicase C-terminal" evidence="12">
    <location>
        <begin position="623"/>
        <end position="804"/>
    </location>
</feature>
<comment type="function">
    <text evidence="9">ATP-dependent DNA helicase involved in DNA damage repair by homologous recombination and in genome maintenance. Capable of unwinding D-loops. Plays a role in limiting crossover recombinants during mitotic DNA double-strand break (DSB) repair. Component of a FANCM-MHF complex which promotes gene conversion at blocked replication forks, probably by reversal of the stalled fork.</text>
</comment>
<dbReference type="CDD" id="cd18033">
    <property type="entry name" value="DEXDc_FANCM"/>
    <property type="match status" value="1"/>
</dbReference>
<dbReference type="EC" id="3.6.4.12" evidence="9"/>
<reference evidence="13" key="2">
    <citation type="journal article" date="2020" name="Nat. Commun.">
        <title>Large-scale genome sequencing of mycorrhizal fungi provides insights into the early evolution of symbiotic traits.</title>
        <authorList>
            <person name="Miyauchi S."/>
            <person name="Kiss E."/>
            <person name="Kuo A."/>
            <person name="Drula E."/>
            <person name="Kohler A."/>
            <person name="Sanchez-Garcia M."/>
            <person name="Morin E."/>
            <person name="Andreopoulos B."/>
            <person name="Barry K.W."/>
            <person name="Bonito G."/>
            <person name="Buee M."/>
            <person name="Carver A."/>
            <person name="Chen C."/>
            <person name="Cichocki N."/>
            <person name="Clum A."/>
            <person name="Culley D."/>
            <person name="Crous P.W."/>
            <person name="Fauchery L."/>
            <person name="Girlanda M."/>
            <person name="Hayes R.D."/>
            <person name="Keri Z."/>
            <person name="LaButti K."/>
            <person name="Lipzen A."/>
            <person name="Lombard V."/>
            <person name="Magnuson J."/>
            <person name="Maillard F."/>
            <person name="Murat C."/>
            <person name="Nolan M."/>
            <person name="Ohm R.A."/>
            <person name="Pangilinan J."/>
            <person name="Pereira M.F."/>
            <person name="Perotto S."/>
            <person name="Peter M."/>
            <person name="Pfister S."/>
            <person name="Riley R."/>
            <person name="Sitrit Y."/>
            <person name="Stielow J.B."/>
            <person name="Szollosi G."/>
            <person name="Zifcakova L."/>
            <person name="Stursova M."/>
            <person name="Spatafora J.W."/>
            <person name="Tedersoo L."/>
            <person name="Vaario L.M."/>
            <person name="Yamada A."/>
            <person name="Yan M."/>
            <person name="Wang P."/>
            <person name="Xu J."/>
            <person name="Bruns T."/>
            <person name="Baldrian P."/>
            <person name="Vilgalys R."/>
            <person name="Dunand C."/>
            <person name="Henrissat B."/>
            <person name="Grigoriev I.V."/>
            <person name="Hibbett D."/>
            <person name="Nagy L.G."/>
            <person name="Martin F.M."/>
        </authorList>
    </citation>
    <scope>NUCLEOTIDE SEQUENCE</scope>
    <source>
        <strain evidence="13">Prilba</strain>
    </source>
</reference>
<comment type="similarity">
    <text evidence="2 9">Belongs to the DEAD box helicase family. DEAH subfamily. FANCM sub-subfamily.</text>
</comment>
<dbReference type="GO" id="GO:0043138">
    <property type="term" value="F:3'-5' DNA helicase activity"/>
    <property type="evidence" value="ECO:0007669"/>
    <property type="project" value="InterPro"/>
</dbReference>
<dbReference type="SMART" id="SM00487">
    <property type="entry name" value="DEXDc"/>
    <property type="match status" value="1"/>
</dbReference>
<dbReference type="Proteomes" id="UP000759537">
    <property type="component" value="Unassembled WGS sequence"/>
</dbReference>
<dbReference type="InterPro" id="IPR001650">
    <property type="entry name" value="Helicase_C-like"/>
</dbReference>
<feature type="compositionally biased region" description="Basic residues" evidence="10">
    <location>
        <begin position="1208"/>
        <end position="1218"/>
    </location>
</feature>
<sequence>MDSADMVMWDDVAQRLGQVKRGPVHVTCTNASLTRTRPFTFSRDTMSSPSRYWDDEELNSAVLNELAAIDTLQVASTSKPLVRKPSSDLVPTTLTVPDSDDLFDLTFDVGVQDLQRLDAAIEKDYRRKTDTTSKSPSSGTGAITARSLSGRQVTLFGDVISPRTSPSKKPPSSRRSAQQRKSPTRPVNHKTKKWDHTAFAKTGRRQRAGKGKGKENLDEDEEEVVEFEQFPAPFVPVGPPPPMKLQPDLLEAQRWIFPLNRPKRDYQFNISRHCLFDNALVALPTGLGKTFIAGVVMLNFYRWFPEGKLVFVAPTKPLVAQQIDACHKTCGIPGRDAVELTGNNPRASRSKFWQEKRIFYMTPQTLENDLKTDNCDPRDIVLLVIGTSNFPATSVWSMTYKFVIDEAHKGAGEYAYAKVVRLLMAKNPHFRVLALTATPGRTPEAVQALVDALHISRIEFRDEQSLDIRSYINEKKVEQHIIAMNEGIGKLRDLLAKVLENQAYLKKCVGPGILRGNLDPVNFHPYRANAAMEEIYKRPDSRQLQWAYPLLKKIGALARAMGYLITQLEASPHMCFRFLTEGAEGDSSDKPSGLNKDSAFQALMEELRLQKSRGFAVHPKLEMLKTLVVHHFGQRLHGDGSSNAGERSDEDTRAMVFVTFREAVDEIVDFLNQESPLLRATKFIGQGVDIRGNKGLAQQEQMDIIKQFKDGVFNILVATSVGEEGLDIGEVDLIVCYDAQKTPIRMLQRVGRTGRKREGYVHVLLAEGREETNWNKAKEAYNDVQRCIVRGEQLELYDDVERLLPDHIKPQCLEMVMEIEEYDRSTTEKSRENTTQESNKKRKRNDDPTRDIPPGASTGFVSVAELVEKQKVKKRKKARKFDDTAGLDDDTDEEIEAGLFAPRRAASTSATSTKPPKTKLKRAKTTVDGGKKRQTTRKKKAKARVDAASPEPSPSQFSRKGADDSKDMEIEKGLWSNPHPSPPKPSPVSKRSSSPDIPLAQNQSIIDICTSAAPSRSPSPERRYSTPSYPGEVPASQYPSPSLHNSPSAAPLDAAVTPEPSFCDLPPSKGASDQETVPKIKECEADDSLAWLLADSDDAGEAAGSPVAGRCPRMLGSQGSDAIEIEDSEPERSPIILLSSPVRASGPPTSNRDMLPPAVPPLRLRLGSPSPVAPSPSLPVRAAGQSKRRPVIVPVSDSSSPLHPPPLSRKRLYRRHHSHDGDDDDNSPSTRPATSPPKKRKSRTAKRLKVRDTAAAARAIPWIDVEARHSGDEVSSGQSLFGEDEEGESEGDGLFVTDLPATQPPLSYDQSAVYRQSLLSQVPAGSSSSSGKFSVPVFAAPPVRRGASLRGPPPRAGAALDPGLPYHHHQRGTRFSSPAAPSDDEDYYMLGSFVVDDEAEISFTQSSEP</sequence>
<evidence type="ECO:0000313" key="14">
    <source>
        <dbReference type="Proteomes" id="UP000759537"/>
    </source>
</evidence>
<evidence type="ECO:0000313" key="13">
    <source>
        <dbReference type="EMBL" id="KAF8480965.1"/>
    </source>
</evidence>
<comment type="subcellular location">
    <subcellularLocation>
        <location evidence="1 9">Nucleus</location>
    </subcellularLocation>
</comment>
<feature type="compositionally biased region" description="Low complexity" evidence="10">
    <location>
        <begin position="1191"/>
        <end position="1201"/>
    </location>
</feature>
<evidence type="ECO:0000256" key="9">
    <source>
        <dbReference type="RuleBase" id="RU367027"/>
    </source>
</evidence>
<dbReference type="GO" id="GO:0009378">
    <property type="term" value="F:four-way junction helicase activity"/>
    <property type="evidence" value="ECO:0007669"/>
    <property type="project" value="TreeGrafter"/>
</dbReference>
<keyword evidence="6" id="KW-0067">ATP-binding</keyword>
<dbReference type="GO" id="GO:0045003">
    <property type="term" value="P:double-strand break repair via synthesis-dependent strand annealing"/>
    <property type="evidence" value="ECO:0007669"/>
    <property type="project" value="TreeGrafter"/>
</dbReference>
<dbReference type="InterPro" id="IPR006935">
    <property type="entry name" value="Helicase/UvrB_N"/>
</dbReference>
<feature type="compositionally biased region" description="Polar residues" evidence="10">
    <location>
        <begin position="132"/>
        <end position="152"/>
    </location>
</feature>
<dbReference type="PROSITE" id="PS51194">
    <property type="entry name" value="HELICASE_CTER"/>
    <property type="match status" value="1"/>
</dbReference>
<dbReference type="SUPFAM" id="SSF52540">
    <property type="entry name" value="P-loop containing nucleoside triphosphate hydrolases"/>
    <property type="match status" value="1"/>
</dbReference>
<comment type="caution">
    <text evidence="13">The sequence shown here is derived from an EMBL/GenBank/DDBJ whole genome shotgun (WGS) entry which is preliminary data.</text>
</comment>
<protein>
    <recommendedName>
        <fullName evidence="9">ATP-dependent DNA helicase</fullName>
        <ecNumber evidence="9">3.6.4.12</ecNumber>
    </recommendedName>
</protein>
<dbReference type="EMBL" id="WHVB01000007">
    <property type="protein sequence ID" value="KAF8480965.1"/>
    <property type="molecule type" value="Genomic_DNA"/>
</dbReference>
<evidence type="ECO:0000256" key="4">
    <source>
        <dbReference type="ARBA" id="ARBA00022801"/>
    </source>
</evidence>
<dbReference type="PROSITE" id="PS51192">
    <property type="entry name" value="HELICASE_ATP_BIND_1"/>
    <property type="match status" value="1"/>
</dbReference>
<feature type="region of interest" description="Disordered" evidence="10">
    <location>
        <begin position="899"/>
        <end position="1082"/>
    </location>
</feature>
<dbReference type="GO" id="GO:0005524">
    <property type="term" value="F:ATP binding"/>
    <property type="evidence" value="ECO:0007669"/>
    <property type="project" value="UniProtKB-UniRule"/>
</dbReference>
<dbReference type="InterPro" id="IPR014001">
    <property type="entry name" value="Helicase_ATP-bd"/>
</dbReference>
<feature type="domain" description="Helicase ATP-binding" evidence="11">
    <location>
        <begin position="270"/>
        <end position="457"/>
    </location>
</feature>
<feature type="compositionally biased region" description="Basic residues" evidence="10">
    <location>
        <begin position="1237"/>
        <end position="1249"/>
    </location>
</feature>
<evidence type="ECO:0000259" key="11">
    <source>
        <dbReference type="PROSITE" id="PS51192"/>
    </source>
</evidence>
<dbReference type="Gene3D" id="3.40.50.300">
    <property type="entry name" value="P-loop containing nucleotide triphosphate hydrolases"/>
    <property type="match status" value="3"/>
</dbReference>
<dbReference type="InterPro" id="IPR044749">
    <property type="entry name" value="FANCM_DEXDc"/>
</dbReference>
<feature type="region of interest" description="Disordered" evidence="10">
    <location>
        <begin position="822"/>
        <end position="860"/>
    </location>
</feature>
<dbReference type="GO" id="GO:0036297">
    <property type="term" value="P:interstrand cross-link repair"/>
    <property type="evidence" value="ECO:0007669"/>
    <property type="project" value="TreeGrafter"/>
</dbReference>
<dbReference type="InterPro" id="IPR039686">
    <property type="entry name" value="FANCM/Mph1-like_ID"/>
</dbReference>
<keyword evidence="7" id="KW-0539">Nucleus</keyword>
<dbReference type="GO" id="GO:0000400">
    <property type="term" value="F:four-way junction DNA binding"/>
    <property type="evidence" value="ECO:0007669"/>
    <property type="project" value="TreeGrafter"/>
</dbReference>
<feature type="compositionally biased region" description="Low complexity" evidence="10">
    <location>
        <begin position="1161"/>
        <end position="1170"/>
    </location>
</feature>
<evidence type="ECO:0000256" key="8">
    <source>
        <dbReference type="ARBA" id="ARBA00047995"/>
    </source>
</evidence>
<dbReference type="Pfam" id="PF00271">
    <property type="entry name" value="Helicase_C"/>
    <property type="match status" value="1"/>
</dbReference>
<evidence type="ECO:0000256" key="5">
    <source>
        <dbReference type="ARBA" id="ARBA00022806"/>
    </source>
</evidence>
<evidence type="ECO:0000256" key="1">
    <source>
        <dbReference type="ARBA" id="ARBA00004123"/>
    </source>
</evidence>
<dbReference type="FunFam" id="3.40.50.300:FF:000861">
    <property type="entry name" value="Fanconi anemia, complementation group M"/>
    <property type="match status" value="1"/>
</dbReference>
<dbReference type="GO" id="GO:0005634">
    <property type="term" value="C:nucleus"/>
    <property type="evidence" value="ECO:0007669"/>
    <property type="project" value="UniProtKB-SubCell"/>
</dbReference>
<feature type="compositionally biased region" description="Basic residues" evidence="10">
    <location>
        <begin position="202"/>
        <end position="211"/>
    </location>
</feature>
<feature type="compositionally biased region" description="Basic residues" evidence="10">
    <location>
        <begin position="932"/>
        <end position="942"/>
    </location>
</feature>
<feature type="compositionally biased region" description="Acidic residues" evidence="10">
    <location>
        <begin position="1282"/>
        <end position="1291"/>
    </location>
</feature>
<proteinExistence type="inferred from homology"/>
<dbReference type="CDD" id="cd18801">
    <property type="entry name" value="SF2_C_FANCM_Hef"/>
    <property type="match status" value="1"/>
</dbReference>
<feature type="compositionally biased region" description="Polar residues" evidence="10">
    <location>
        <begin position="1037"/>
        <end position="1048"/>
    </location>
</feature>
<gene>
    <name evidence="13" type="ORF">DFH94DRAFT_681582</name>
</gene>